<reference evidence="1" key="1">
    <citation type="submission" date="2013-12" db="EMBL/GenBank/DDBJ databases">
        <authorList>
            <person name="Aslett M."/>
        </authorList>
    </citation>
    <scope>NUCLEOTIDE SEQUENCE [LARGE SCALE GENOMIC DNA]</scope>
    <source>
        <strain evidence="1">Lindley</strain>
    </source>
</reference>
<proteinExistence type="predicted"/>
<sequence>MNNNNKRDDLVIPPLPRSLQLCKEWETPANVDITNFYPPIAPLESPRSLFNPQYTAMCCGISSTDEFNKPARPEQFNLPSVMAKAKGTFVAFCFCNLASTATRF</sequence>
<accession>A0A183CD49</accession>
<reference evidence="2" key="3">
    <citation type="submission" date="2016-06" db="UniProtKB">
        <authorList>
            <consortium name="WormBaseParasite"/>
        </authorList>
    </citation>
    <scope>IDENTIFICATION</scope>
</reference>
<keyword evidence="1" id="KW-1185">Reference proteome</keyword>
<name>A0A183CD49_GLOPA</name>
<evidence type="ECO:0000313" key="1">
    <source>
        <dbReference type="Proteomes" id="UP000050741"/>
    </source>
</evidence>
<evidence type="ECO:0000313" key="2">
    <source>
        <dbReference type="WBParaSite" id="GPLIN_001080300"/>
    </source>
</evidence>
<organism evidence="1 2">
    <name type="scientific">Globodera pallida</name>
    <name type="common">Potato cyst nematode worm</name>
    <name type="synonym">Heterodera pallida</name>
    <dbReference type="NCBI Taxonomy" id="36090"/>
    <lineage>
        <taxon>Eukaryota</taxon>
        <taxon>Metazoa</taxon>
        <taxon>Ecdysozoa</taxon>
        <taxon>Nematoda</taxon>
        <taxon>Chromadorea</taxon>
        <taxon>Rhabditida</taxon>
        <taxon>Tylenchina</taxon>
        <taxon>Tylenchomorpha</taxon>
        <taxon>Tylenchoidea</taxon>
        <taxon>Heteroderidae</taxon>
        <taxon>Heteroderinae</taxon>
        <taxon>Globodera</taxon>
    </lineage>
</organism>
<dbReference type="Proteomes" id="UP000050741">
    <property type="component" value="Unassembled WGS sequence"/>
</dbReference>
<reference evidence="1" key="2">
    <citation type="submission" date="2014-05" db="EMBL/GenBank/DDBJ databases">
        <title>The genome and life-stage specific transcriptomes of Globodera pallida elucidate key aspects of plant parasitism by a cyst nematode.</title>
        <authorList>
            <person name="Cotton J.A."/>
            <person name="Lilley C.J."/>
            <person name="Jones L.M."/>
            <person name="Kikuchi T."/>
            <person name="Reid A.J."/>
            <person name="Thorpe P."/>
            <person name="Tsai I.J."/>
            <person name="Beasley H."/>
            <person name="Blok V."/>
            <person name="Cock P.J.A."/>
            <person name="Van den Akker S.E."/>
            <person name="Holroyd N."/>
            <person name="Hunt M."/>
            <person name="Mantelin S."/>
            <person name="Naghra H."/>
            <person name="Pain A."/>
            <person name="Palomares-Rius J.E."/>
            <person name="Zarowiecki M."/>
            <person name="Berriman M."/>
            <person name="Jones J.T."/>
            <person name="Urwin P.E."/>
        </authorList>
    </citation>
    <scope>NUCLEOTIDE SEQUENCE [LARGE SCALE GENOMIC DNA]</scope>
    <source>
        <strain evidence="1">Lindley</strain>
    </source>
</reference>
<protein>
    <submittedName>
        <fullName evidence="2">Uncharacterized protein</fullName>
    </submittedName>
</protein>
<dbReference type="AlphaFoldDB" id="A0A183CD49"/>
<dbReference type="WBParaSite" id="GPLIN_001080300">
    <property type="protein sequence ID" value="GPLIN_001080300"/>
    <property type="gene ID" value="GPLIN_001080300"/>
</dbReference>